<evidence type="ECO:0000313" key="2">
    <source>
        <dbReference type="Proteomes" id="UP000198964"/>
    </source>
</evidence>
<protein>
    <submittedName>
        <fullName evidence="1">Uncharacterized protein</fullName>
    </submittedName>
</protein>
<evidence type="ECO:0000313" key="1">
    <source>
        <dbReference type="EMBL" id="SFE58507.1"/>
    </source>
</evidence>
<sequence length="55" mass="6346">MEKELVLNQARVQELGMEELKAVEGGMFDPISLWVQRQVAEFLTGFEAGWNDNKY</sequence>
<dbReference type="RefSeq" id="WP_170846833.1">
    <property type="nucleotide sequence ID" value="NZ_FONW01000001.1"/>
</dbReference>
<dbReference type="STRING" id="655355.SAMN05216283_101488"/>
<name>A0A1I2BR51_9BACT</name>
<dbReference type="EMBL" id="FONW01000001">
    <property type="protein sequence ID" value="SFE58507.1"/>
    <property type="molecule type" value="Genomic_DNA"/>
</dbReference>
<proteinExistence type="predicted"/>
<accession>A0A1I2BR51</accession>
<keyword evidence="2" id="KW-1185">Reference proteome</keyword>
<dbReference type="AlphaFoldDB" id="A0A1I2BR51"/>
<dbReference type="Proteomes" id="UP000198964">
    <property type="component" value="Unassembled WGS sequence"/>
</dbReference>
<reference evidence="1 2" key="1">
    <citation type="submission" date="2016-10" db="EMBL/GenBank/DDBJ databases">
        <authorList>
            <person name="de Groot N.N."/>
        </authorList>
    </citation>
    <scope>NUCLEOTIDE SEQUENCE [LARGE SCALE GENOMIC DNA]</scope>
    <source>
        <strain evidence="1 2">CGMCC 1.9156</strain>
    </source>
</reference>
<organism evidence="1 2">
    <name type="scientific">Sunxiuqinia elliptica</name>
    <dbReference type="NCBI Taxonomy" id="655355"/>
    <lineage>
        <taxon>Bacteria</taxon>
        <taxon>Pseudomonadati</taxon>
        <taxon>Bacteroidota</taxon>
        <taxon>Bacteroidia</taxon>
        <taxon>Marinilabiliales</taxon>
        <taxon>Prolixibacteraceae</taxon>
        <taxon>Sunxiuqinia</taxon>
    </lineage>
</organism>
<gene>
    <name evidence="1" type="ORF">SAMN05216283_101488</name>
</gene>